<feature type="region of interest" description="Disordered" evidence="1">
    <location>
        <begin position="185"/>
        <end position="237"/>
    </location>
</feature>
<keyword evidence="4" id="KW-1185">Reference proteome</keyword>
<organism evidence="3 4">
    <name type="scientific">Glycomyces luteolus</name>
    <dbReference type="NCBI Taxonomy" id="2670330"/>
    <lineage>
        <taxon>Bacteria</taxon>
        <taxon>Bacillati</taxon>
        <taxon>Actinomycetota</taxon>
        <taxon>Actinomycetes</taxon>
        <taxon>Glycomycetales</taxon>
        <taxon>Glycomycetaceae</taxon>
        <taxon>Glycomyces</taxon>
    </lineage>
</organism>
<feature type="transmembrane region" description="Helical" evidence="2">
    <location>
        <begin position="152"/>
        <end position="174"/>
    </location>
</feature>
<proteinExistence type="predicted"/>
<feature type="transmembrane region" description="Helical" evidence="2">
    <location>
        <begin position="111"/>
        <end position="132"/>
    </location>
</feature>
<evidence type="ECO:0000313" key="3">
    <source>
        <dbReference type="EMBL" id="MDA1361538.1"/>
    </source>
</evidence>
<dbReference type="Proteomes" id="UP001146067">
    <property type="component" value="Unassembled WGS sequence"/>
</dbReference>
<feature type="compositionally biased region" description="Polar residues" evidence="1">
    <location>
        <begin position="226"/>
        <end position="237"/>
    </location>
</feature>
<dbReference type="AlphaFoldDB" id="A0A9X3PDH8"/>
<reference evidence="3" key="1">
    <citation type="submission" date="2022-12" db="EMBL/GenBank/DDBJ databases">
        <title>Gycomyces niveus sp.nov.,a novel actinomycete isolated from soil in Shouguan.</title>
        <authorList>
            <person name="Yang X."/>
        </authorList>
    </citation>
    <scope>NUCLEOTIDE SEQUENCE</scope>
    <source>
        <strain evidence="3">NEAU-A15</strain>
    </source>
</reference>
<keyword evidence="2" id="KW-0812">Transmembrane</keyword>
<feature type="transmembrane region" description="Helical" evidence="2">
    <location>
        <begin position="74"/>
        <end position="99"/>
    </location>
</feature>
<dbReference type="RefSeq" id="WP_270111557.1">
    <property type="nucleotide sequence ID" value="NZ_JAPZVP010000015.1"/>
</dbReference>
<accession>A0A9X3PDH8</accession>
<evidence type="ECO:0000313" key="4">
    <source>
        <dbReference type="Proteomes" id="UP001146067"/>
    </source>
</evidence>
<name>A0A9X3PDH8_9ACTN</name>
<dbReference type="EMBL" id="JAPZVP010000015">
    <property type="protein sequence ID" value="MDA1361538.1"/>
    <property type="molecule type" value="Genomic_DNA"/>
</dbReference>
<protein>
    <submittedName>
        <fullName evidence="3">Uncharacterized protein</fullName>
    </submittedName>
</protein>
<sequence length="237" mass="25528">MTYDPRLAPSSPAPPDRKPAAVGVIQVAVFLIAIATPALYFMLMQRLVGLMADREMWDLNEPGDTPESLATGEFLYALVTVIGLPILLAVLAILSAIGLHKRRRWARVLTAVWVGIMLLPLAAWGTGAVILWKTVPTPTGTKQYFLGPIDPIMLNAIAGPIAFLAALIVFILIFTRRVRQWAPKQTAVPGPPQPPTFNSPQGFAPQPGYAPQAGYGPPQPQPNQQTSWPSGPTGPRS</sequence>
<evidence type="ECO:0000256" key="2">
    <source>
        <dbReference type="SAM" id="Phobius"/>
    </source>
</evidence>
<gene>
    <name evidence="3" type="ORF">O1R50_18060</name>
</gene>
<keyword evidence="2" id="KW-0472">Membrane</keyword>
<keyword evidence="2" id="KW-1133">Transmembrane helix</keyword>
<feature type="transmembrane region" description="Helical" evidence="2">
    <location>
        <begin position="20"/>
        <end position="43"/>
    </location>
</feature>
<evidence type="ECO:0000256" key="1">
    <source>
        <dbReference type="SAM" id="MobiDB-lite"/>
    </source>
</evidence>
<feature type="compositionally biased region" description="Low complexity" evidence="1">
    <location>
        <begin position="200"/>
        <end position="216"/>
    </location>
</feature>
<comment type="caution">
    <text evidence="3">The sequence shown here is derived from an EMBL/GenBank/DDBJ whole genome shotgun (WGS) entry which is preliminary data.</text>
</comment>